<dbReference type="HOGENOM" id="CLU_117116_0_0_4"/>
<dbReference type="EMBL" id="HE681423">
    <property type="protein sequence ID" value="CCG18806.1"/>
    <property type="molecule type" value="Genomic_DNA"/>
</dbReference>
<proteinExistence type="predicted"/>
<dbReference type="KEGG" id="teg:KUK_1518"/>
<dbReference type="InterPro" id="IPR021225">
    <property type="entry name" value="Tlde1_dom"/>
</dbReference>
<organism evidence="2">
    <name type="scientific">Taylorella equigenitalis 14/56</name>
    <dbReference type="NCBI Taxonomy" id="1091497"/>
    <lineage>
        <taxon>Bacteria</taxon>
        <taxon>Pseudomonadati</taxon>
        <taxon>Pseudomonadota</taxon>
        <taxon>Betaproteobacteria</taxon>
        <taxon>Burkholderiales</taxon>
        <taxon>Alcaligenaceae</taxon>
        <taxon>Taylorella</taxon>
    </lineage>
</organism>
<name>I7IK17_9BURK</name>
<accession>I7IK17</accession>
<evidence type="ECO:0000259" key="1">
    <source>
        <dbReference type="Pfam" id="PF10908"/>
    </source>
</evidence>
<protein>
    <recommendedName>
        <fullName evidence="1">Tlde1 domain-containing protein</fullName>
    </recommendedName>
</protein>
<evidence type="ECO:0000313" key="2">
    <source>
        <dbReference type="EMBL" id="CCG18806.1"/>
    </source>
</evidence>
<dbReference type="OrthoDB" id="3034895at2"/>
<feature type="domain" description="Tlde1" evidence="1">
    <location>
        <begin position="24"/>
        <end position="145"/>
    </location>
</feature>
<dbReference type="Pfam" id="PF10908">
    <property type="entry name" value="Tlde1_dom"/>
    <property type="match status" value="1"/>
</dbReference>
<gene>
    <name evidence="2" type="ORF">KUK_1518</name>
</gene>
<dbReference type="AlphaFoldDB" id="I7IK17"/>
<sequence length="170" mass="19627">MISCFLNITGSNDYEILRCPGVGNFKVFSGDDKYRNKIECAHKNKASIPPGVYWISDRPVGRALSKLYTNIKDYILGTQHSRWFALYRQDSKIDDETFYKGSKRNLFRLHPRGNESGTSWGCITFKNISDFEILRNALLQSITFKLAKTNYKVYGYIIVTSNRINKKCVE</sequence>
<reference evidence="2" key="1">
    <citation type="journal article" date="2012" name="Vet. Microbiol.">
        <title>Comparative genomic analyses of the Taylorellae.</title>
        <authorList>
            <person name="Hauser H."/>
            <person name="Richter D.C."/>
            <person name="van Tonder A."/>
            <person name="Clark L."/>
            <person name="Preston A."/>
        </authorList>
    </citation>
    <scope>NUCLEOTIDE SEQUENCE</scope>
    <source>
        <strain evidence="2">14/56</strain>
    </source>
</reference>
<dbReference type="RefSeq" id="WP_015555766.1">
    <property type="nucleotide sequence ID" value="NC_021036.1"/>
</dbReference>